<comment type="caution">
    <text evidence="1">The sequence shown here is derived from an EMBL/GenBank/DDBJ whole genome shotgun (WGS) entry which is preliminary data.</text>
</comment>
<reference evidence="1 2" key="1">
    <citation type="submission" date="2019-09" db="EMBL/GenBank/DDBJ databases">
        <authorList>
            <person name="Ou C."/>
        </authorList>
    </citation>
    <scope>NUCLEOTIDE SEQUENCE [LARGE SCALE GENOMIC DNA]</scope>
    <source>
        <strain evidence="1">S2</strain>
        <tissue evidence="1">Leaf</tissue>
    </source>
</reference>
<sequence>MKKVQKGAVEECMGLIDLGIKQLEFLLAVRSENYLLGSKSGDVRNGLGDLVRLRTHLKTGSPHQGTNHSATTTTTNAAHPQGLACLQAEGGLWDRRSASTHVPVMALYMEGGGDLGRAKASKREYLQTKRSASSYK</sequence>
<gene>
    <name evidence="1" type="ORF">D8674_023882</name>
</gene>
<organism evidence="1 2">
    <name type="scientific">Pyrus ussuriensis x Pyrus communis</name>
    <dbReference type="NCBI Taxonomy" id="2448454"/>
    <lineage>
        <taxon>Eukaryota</taxon>
        <taxon>Viridiplantae</taxon>
        <taxon>Streptophyta</taxon>
        <taxon>Embryophyta</taxon>
        <taxon>Tracheophyta</taxon>
        <taxon>Spermatophyta</taxon>
        <taxon>Magnoliopsida</taxon>
        <taxon>eudicotyledons</taxon>
        <taxon>Gunneridae</taxon>
        <taxon>Pentapetalae</taxon>
        <taxon>rosids</taxon>
        <taxon>fabids</taxon>
        <taxon>Rosales</taxon>
        <taxon>Rosaceae</taxon>
        <taxon>Amygdaloideae</taxon>
        <taxon>Maleae</taxon>
        <taxon>Pyrus</taxon>
    </lineage>
</organism>
<dbReference type="Proteomes" id="UP000327157">
    <property type="component" value="Chromosome 4"/>
</dbReference>
<accession>A0A5N5H8G4</accession>
<dbReference type="EMBL" id="SMOL01000231">
    <property type="protein sequence ID" value="KAB2621700.1"/>
    <property type="molecule type" value="Genomic_DNA"/>
</dbReference>
<reference evidence="1 2" key="3">
    <citation type="submission" date="2019-11" db="EMBL/GenBank/DDBJ databases">
        <title>A de novo genome assembly of a pear dwarfing rootstock.</title>
        <authorList>
            <person name="Wang F."/>
            <person name="Wang J."/>
            <person name="Li S."/>
            <person name="Zhang Y."/>
            <person name="Fang M."/>
            <person name="Ma L."/>
            <person name="Zhao Y."/>
            <person name="Jiang S."/>
        </authorList>
    </citation>
    <scope>NUCLEOTIDE SEQUENCE [LARGE SCALE GENOMIC DNA]</scope>
    <source>
        <strain evidence="1">S2</strain>
        <tissue evidence="1">Leaf</tissue>
    </source>
</reference>
<proteinExistence type="predicted"/>
<evidence type="ECO:0000313" key="1">
    <source>
        <dbReference type="EMBL" id="KAB2621700.1"/>
    </source>
</evidence>
<keyword evidence="2" id="KW-1185">Reference proteome</keyword>
<evidence type="ECO:0000313" key="2">
    <source>
        <dbReference type="Proteomes" id="UP000327157"/>
    </source>
</evidence>
<dbReference type="AlphaFoldDB" id="A0A5N5H8G4"/>
<reference evidence="2" key="2">
    <citation type="submission" date="2019-10" db="EMBL/GenBank/DDBJ databases">
        <title>A de novo genome assembly of a pear dwarfing rootstock.</title>
        <authorList>
            <person name="Wang F."/>
            <person name="Wang J."/>
            <person name="Li S."/>
            <person name="Zhang Y."/>
            <person name="Fang M."/>
            <person name="Ma L."/>
            <person name="Zhao Y."/>
            <person name="Jiang S."/>
        </authorList>
    </citation>
    <scope>NUCLEOTIDE SEQUENCE [LARGE SCALE GENOMIC DNA]</scope>
</reference>
<protein>
    <submittedName>
        <fullName evidence="1">Pentatricopeptide repeat-containing protein</fullName>
    </submittedName>
</protein>
<name>A0A5N5H8G4_9ROSA</name>